<dbReference type="SMART" id="SM00220">
    <property type="entry name" value="S_TKc"/>
    <property type="match status" value="1"/>
</dbReference>
<dbReference type="CDD" id="cd14014">
    <property type="entry name" value="STKc_PknB_like"/>
    <property type="match status" value="1"/>
</dbReference>
<dbReference type="InterPro" id="IPR017441">
    <property type="entry name" value="Protein_kinase_ATP_BS"/>
</dbReference>
<keyword evidence="1 7" id="KW-0853">WD repeat</keyword>
<reference evidence="12" key="1">
    <citation type="submission" date="2017-02" db="EMBL/GenBank/DDBJ databases">
        <authorList>
            <person name="Varghese N."/>
            <person name="Submissions S."/>
        </authorList>
    </citation>
    <scope>NUCLEOTIDE SEQUENCE [LARGE SCALE GENOMIC DNA]</scope>
    <source>
        <strain evidence="12">ATCC 700200</strain>
    </source>
</reference>
<keyword evidence="12" id="KW-1185">Reference proteome</keyword>
<dbReference type="PANTHER" id="PTHR43289:SF6">
    <property type="entry name" value="SERINE_THREONINE-PROTEIN KINASE NEKL-3"/>
    <property type="match status" value="1"/>
</dbReference>
<feature type="domain" description="Protein kinase" evidence="10">
    <location>
        <begin position="43"/>
        <end position="334"/>
    </location>
</feature>
<dbReference type="Pfam" id="PF00400">
    <property type="entry name" value="WD40"/>
    <property type="match status" value="5"/>
</dbReference>
<sequence>MPLDGPMWLCPACLAANFFSSDGAEPLSMDEPVRAAGDMIGRYRLMEPIGEGGFGIVYRAEQTQPFQRQVALKLIKPGLDSRVVVARFETERQAMALLDHPNIARALDAGTTADGRPFFVMELVEGLPVNLFCAKHRLTLNERLQLFLDICAGMEHAHAKGVIHRDLKPSNVMVSTGQKGDLPKVTIIDFGIAKALWQELTPHTLYTHPRQMLGTPEYMSPEQALHGGLNIDTRADVYSLGALLYEMITGQPPLSGAQLAQTGLDEWVRVIREVSPVRPSRRLATLGAEAQELKLLTSRTENELDWVVLKALAKERERRYQTVRELAEDVRRFLGDEAVSARPPSLSYITRKYVRRHRGQVLAAAAVVVVLVVGSVVSLTMAMRAEVAEKKTRHAFSLSDTTAAHDKVASQKYGEAVALLCRALRLDPHNREAAFRLMTLMAEAPVGVMDCPSLQHFESIWQGRFLPPDGKQILTASVRDGILALWDWQPGKVNRVRSFVMPDAISAFAVSADGRWVASGSVAEKSCQARVWSVESGDLQGQPLMMLGEDNAVKGSPHQVVSMAFSPDAQLLYTSTSDKALRAWRWVDSTLAWEVRGTSVARCLAVSSDGERVAAGYDDTRLGLYEALNGQVIHEAPVQRNRVEGVMFSPDSKRVLIKGGDTFSAVLDAKTGQKHGNLEHYDRLYDVAVEPGGERVATGGQDGYVRLRNLKGVFIHAERMPDVVRSLAFSPDGRWLAAGTQEPQATVSLMDGQTGVPLGAPLQMHRVVTDLSFHPQAQKLLVTCHSETAAVMDIRSRRLLPQILQTGEPVMMGGFLPEDSGVFVLTNSGTLRRQDWAGHLSKPLVELGRKPSAFYQTTGRQPRLVIAAGVRMTTVNLVTWQVEKEGMAPGPVVELHATEDGQRLLALDASRESVSLISLASNKVGYSWESDQGSITALTMSRDGRIVVTGHPNGMLVFHDLVHEARWAVKSRSKAEVLSLTLNPDGTRLVSGSQDALLYLWDVKSRTEVPESLARTPRHADSSMAGGVKTLFAQDAQQFLSYNSRDLRVRSFSAQTGQHTAPYLTHTSPVTHVVQSPEGGLLLTAELDNRVSLWSLSRYLPASVGFQLNASVVSLDFSANGRKALAVEKTGEVSVWSLPPSEGLPLPECFLRFAEGFGRWRLTSENVLQVMSYQVFDEARREVLALPDDPTNPQIAWMKWLAADPDERAERPE</sequence>
<accession>A0A1T4YYK1</accession>
<dbReference type="GO" id="GO:0004674">
    <property type="term" value="F:protein serine/threonine kinase activity"/>
    <property type="evidence" value="ECO:0007669"/>
    <property type="project" value="UniProtKB-KW"/>
</dbReference>
<evidence type="ECO:0000256" key="3">
    <source>
        <dbReference type="ARBA" id="ARBA00022737"/>
    </source>
</evidence>
<evidence type="ECO:0000256" key="8">
    <source>
        <dbReference type="PROSITE-ProRule" id="PRU10141"/>
    </source>
</evidence>
<dbReference type="Pfam" id="PF12894">
    <property type="entry name" value="ANAPC4_WD40"/>
    <property type="match status" value="1"/>
</dbReference>
<dbReference type="PROSITE" id="PS00678">
    <property type="entry name" value="WD_REPEATS_1"/>
    <property type="match status" value="1"/>
</dbReference>
<dbReference type="PROSITE" id="PS00107">
    <property type="entry name" value="PROTEIN_KINASE_ATP"/>
    <property type="match status" value="1"/>
</dbReference>
<name>A0A1T4YYK1_9BACT</name>
<dbReference type="InterPro" id="IPR024977">
    <property type="entry name" value="Apc4-like_WD40_dom"/>
</dbReference>
<keyword evidence="3" id="KW-0677">Repeat</keyword>
<dbReference type="AlphaFoldDB" id="A0A1T4YYK1"/>
<dbReference type="SUPFAM" id="SSF56112">
    <property type="entry name" value="Protein kinase-like (PK-like)"/>
    <property type="match status" value="1"/>
</dbReference>
<protein>
    <submittedName>
        <fullName evidence="11">Serine/threonine protein kinase</fullName>
    </submittedName>
</protein>
<dbReference type="PROSITE" id="PS50011">
    <property type="entry name" value="PROTEIN_KINASE_DOM"/>
    <property type="match status" value="1"/>
</dbReference>
<evidence type="ECO:0000256" key="6">
    <source>
        <dbReference type="ARBA" id="ARBA00022840"/>
    </source>
</evidence>
<dbReference type="EMBL" id="FUYE01000020">
    <property type="protein sequence ID" value="SKB06345.1"/>
    <property type="molecule type" value="Genomic_DNA"/>
</dbReference>
<keyword evidence="5 11" id="KW-0418">Kinase</keyword>
<dbReference type="InterPro" id="IPR000719">
    <property type="entry name" value="Prot_kinase_dom"/>
</dbReference>
<dbReference type="InterPro" id="IPR011009">
    <property type="entry name" value="Kinase-like_dom_sf"/>
</dbReference>
<dbReference type="Proteomes" id="UP000190774">
    <property type="component" value="Unassembled WGS sequence"/>
</dbReference>
<dbReference type="InterPro" id="IPR008271">
    <property type="entry name" value="Ser/Thr_kinase_AS"/>
</dbReference>
<feature type="repeat" description="WD" evidence="7">
    <location>
        <begin position="970"/>
        <end position="1011"/>
    </location>
</feature>
<keyword evidence="2" id="KW-0808">Transferase</keyword>
<keyword evidence="9" id="KW-0812">Transmembrane</keyword>
<evidence type="ECO:0000256" key="9">
    <source>
        <dbReference type="SAM" id="Phobius"/>
    </source>
</evidence>
<evidence type="ECO:0000256" key="5">
    <source>
        <dbReference type="ARBA" id="ARBA00022777"/>
    </source>
</evidence>
<evidence type="ECO:0000313" key="12">
    <source>
        <dbReference type="Proteomes" id="UP000190774"/>
    </source>
</evidence>
<dbReference type="Pfam" id="PF00069">
    <property type="entry name" value="Pkinase"/>
    <property type="match status" value="1"/>
</dbReference>
<dbReference type="InterPro" id="IPR019775">
    <property type="entry name" value="WD40_repeat_CS"/>
</dbReference>
<proteinExistence type="predicted"/>
<evidence type="ECO:0000256" key="1">
    <source>
        <dbReference type="ARBA" id="ARBA00022574"/>
    </source>
</evidence>
<dbReference type="InterPro" id="IPR036322">
    <property type="entry name" value="WD40_repeat_dom_sf"/>
</dbReference>
<evidence type="ECO:0000259" key="10">
    <source>
        <dbReference type="PROSITE" id="PS50011"/>
    </source>
</evidence>
<keyword evidence="9" id="KW-1133">Transmembrane helix</keyword>
<dbReference type="InterPro" id="IPR015943">
    <property type="entry name" value="WD40/YVTN_repeat-like_dom_sf"/>
</dbReference>
<dbReference type="STRING" id="48467.SAMN02745166_04453"/>
<keyword evidence="9" id="KW-0472">Membrane</keyword>
<keyword evidence="11" id="KW-0723">Serine/threonine-protein kinase</keyword>
<dbReference type="Gene3D" id="2.130.10.10">
    <property type="entry name" value="YVTN repeat-like/Quinoprotein amine dehydrogenase"/>
    <property type="match status" value="4"/>
</dbReference>
<feature type="repeat" description="WD" evidence="7">
    <location>
        <begin position="553"/>
        <end position="584"/>
    </location>
</feature>
<keyword evidence="4 8" id="KW-0547">Nucleotide-binding</keyword>
<dbReference type="PANTHER" id="PTHR43289">
    <property type="entry name" value="MITOGEN-ACTIVATED PROTEIN KINASE KINASE KINASE 20-RELATED"/>
    <property type="match status" value="1"/>
</dbReference>
<keyword evidence="6 8" id="KW-0067">ATP-binding</keyword>
<feature type="binding site" evidence="8">
    <location>
        <position position="73"/>
    </location>
    <ligand>
        <name>ATP</name>
        <dbReference type="ChEBI" id="CHEBI:30616"/>
    </ligand>
</feature>
<dbReference type="PROSITE" id="PS50294">
    <property type="entry name" value="WD_REPEATS_REGION"/>
    <property type="match status" value="3"/>
</dbReference>
<gene>
    <name evidence="11" type="ORF">SAMN02745166_04453</name>
</gene>
<dbReference type="InterPro" id="IPR001680">
    <property type="entry name" value="WD40_rpt"/>
</dbReference>
<evidence type="ECO:0000256" key="4">
    <source>
        <dbReference type="ARBA" id="ARBA00022741"/>
    </source>
</evidence>
<feature type="transmembrane region" description="Helical" evidence="9">
    <location>
        <begin position="361"/>
        <end position="383"/>
    </location>
</feature>
<dbReference type="Gene3D" id="3.30.200.20">
    <property type="entry name" value="Phosphorylase Kinase, domain 1"/>
    <property type="match status" value="1"/>
</dbReference>
<dbReference type="SMART" id="SM00320">
    <property type="entry name" value="WD40"/>
    <property type="match status" value="12"/>
</dbReference>
<evidence type="ECO:0000313" key="11">
    <source>
        <dbReference type="EMBL" id="SKB06345.1"/>
    </source>
</evidence>
<dbReference type="PROSITE" id="PS00108">
    <property type="entry name" value="PROTEIN_KINASE_ST"/>
    <property type="match status" value="1"/>
</dbReference>
<dbReference type="Gene3D" id="1.10.510.10">
    <property type="entry name" value="Transferase(Phosphotransferase) domain 1"/>
    <property type="match status" value="1"/>
</dbReference>
<evidence type="ECO:0000256" key="7">
    <source>
        <dbReference type="PROSITE-ProRule" id="PRU00221"/>
    </source>
</evidence>
<organism evidence="11 12">
    <name type="scientific">Prosthecobacter debontii</name>
    <dbReference type="NCBI Taxonomy" id="48467"/>
    <lineage>
        <taxon>Bacteria</taxon>
        <taxon>Pseudomonadati</taxon>
        <taxon>Verrucomicrobiota</taxon>
        <taxon>Verrucomicrobiia</taxon>
        <taxon>Verrucomicrobiales</taxon>
        <taxon>Verrucomicrobiaceae</taxon>
        <taxon>Prosthecobacter</taxon>
    </lineage>
</organism>
<dbReference type="SUPFAM" id="SSF50978">
    <property type="entry name" value="WD40 repeat-like"/>
    <property type="match status" value="2"/>
</dbReference>
<feature type="repeat" description="WD" evidence="7">
    <location>
        <begin position="1063"/>
        <end position="1097"/>
    </location>
</feature>
<dbReference type="GO" id="GO:0005524">
    <property type="term" value="F:ATP binding"/>
    <property type="evidence" value="ECO:0007669"/>
    <property type="project" value="UniProtKB-UniRule"/>
</dbReference>
<dbReference type="PROSITE" id="PS50082">
    <property type="entry name" value="WD_REPEATS_2"/>
    <property type="match status" value="3"/>
</dbReference>
<evidence type="ECO:0000256" key="2">
    <source>
        <dbReference type="ARBA" id="ARBA00022679"/>
    </source>
</evidence>